<proteinExistence type="predicted"/>
<evidence type="ECO:0008006" key="2">
    <source>
        <dbReference type="Google" id="ProtNLM"/>
    </source>
</evidence>
<dbReference type="InterPro" id="IPR007115">
    <property type="entry name" value="6-PTP_synth/QueD"/>
</dbReference>
<accession>A0A381VFR7</accession>
<name>A0A381VFR7_9ZZZZ</name>
<gene>
    <name evidence="1" type="ORF">METZ01_LOCUS92063</name>
</gene>
<dbReference type="EMBL" id="UINC01008721">
    <property type="protein sequence ID" value="SVA39209.1"/>
    <property type="molecule type" value="Genomic_DNA"/>
</dbReference>
<reference evidence="1" key="1">
    <citation type="submission" date="2018-05" db="EMBL/GenBank/DDBJ databases">
        <authorList>
            <person name="Lanie J.A."/>
            <person name="Ng W.-L."/>
            <person name="Kazmierczak K.M."/>
            <person name="Andrzejewski T.M."/>
            <person name="Davidsen T.M."/>
            <person name="Wayne K.J."/>
            <person name="Tettelin H."/>
            <person name="Glass J.I."/>
            <person name="Rusch D."/>
            <person name="Podicherti R."/>
            <person name="Tsui H.-C.T."/>
            <person name="Winkler M.E."/>
        </authorList>
    </citation>
    <scope>NUCLEOTIDE SEQUENCE</scope>
</reference>
<sequence>MIHKSIKTYGNDRGFSCAFRQALAESHCNLIHGYSLGFRFEFEAFELDDKNWVYDFGNCGWIKQYLEDNFDHKVAVDKADPNLSDFVALEEKGLAKVVQMDGVGCEKFAEHVYNYISPIIDEDTGGRVRLSSVEVFEHGSNSAILER</sequence>
<dbReference type="Gene3D" id="3.30.479.10">
    <property type="entry name" value="6-pyruvoyl tetrahydropterin synthase/QueD"/>
    <property type="match status" value="1"/>
</dbReference>
<dbReference type="SUPFAM" id="SSF55620">
    <property type="entry name" value="Tetrahydrobiopterin biosynthesis enzymes-like"/>
    <property type="match status" value="1"/>
</dbReference>
<dbReference type="Pfam" id="PF01242">
    <property type="entry name" value="PTPS"/>
    <property type="match status" value="1"/>
</dbReference>
<dbReference type="AlphaFoldDB" id="A0A381VFR7"/>
<protein>
    <recommendedName>
        <fullName evidence="2">6-pyruvoyl tetrahydrobiopterin synthase</fullName>
    </recommendedName>
</protein>
<organism evidence="1">
    <name type="scientific">marine metagenome</name>
    <dbReference type="NCBI Taxonomy" id="408172"/>
    <lineage>
        <taxon>unclassified sequences</taxon>
        <taxon>metagenomes</taxon>
        <taxon>ecological metagenomes</taxon>
    </lineage>
</organism>
<dbReference type="InterPro" id="IPR038418">
    <property type="entry name" value="6-PTP_synth/QueD_sf"/>
</dbReference>
<evidence type="ECO:0000313" key="1">
    <source>
        <dbReference type="EMBL" id="SVA39209.1"/>
    </source>
</evidence>